<gene>
    <name evidence="2" type="ORF">GALL_554460</name>
</gene>
<dbReference type="AlphaFoldDB" id="A0A1J5NUZ6"/>
<reference evidence="2" key="1">
    <citation type="submission" date="2016-10" db="EMBL/GenBank/DDBJ databases">
        <title>Sequence of Gallionella enrichment culture.</title>
        <authorList>
            <person name="Poehlein A."/>
            <person name="Muehling M."/>
            <person name="Daniel R."/>
        </authorList>
    </citation>
    <scope>NUCLEOTIDE SEQUENCE</scope>
</reference>
<evidence type="ECO:0000256" key="1">
    <source>
        <dbReference type="SAM" id="MobiDB-lite"/>
    </source>
</evidence>
<dbReference type="EMBL" id="MLJW01009387">
    <property type="protein sequence ID" value="OIQ63017.1"/>
    <property type="molecule type" value="Genomic_DNA"/>
</dbReference>
<sequence length="84" mass="9558">MDEVFRMFDERLARRGNFALGVQIFDASIVPVPRRHNKPEENVAITREGRRRAGQTSLPGDARRRLRRVGARSTASHITAARTM</sequence>
<proteinExistence type="predicted"/>
<accession>A0A1J5NUZ6</accession>
<evidence type="ECO:0000313" key="2">
    <source>
        <dbReference type="EMBL" id="OIQ63017.1"/>
    </source>
</evidence>
<comment type="caution">
    <text evidence="2">The sequence shown here is derived from an EMBL/GenBank/DDBJ whole genome shotgun (WGS) entry which is preliminary data.</text>
</comment>
<name>A0A1J5NUZ6_9ZZZZ</name>
<organism evidence="2">
    <name type="scientific">mine drainage metagenome</name>
    <dbReference type="NCBI Taxonomy" id="410659"/>
    <lineage>
        <taxon>unclassified sequences</taxon>
        <taxon>metagenomes</taxon>
        <taxon>ecological metagenomes</taxon>
    </lineage>
</organism>
<protein>
    <submittedName>
        <fullName evidence="2">Uncharacterized protein</fullName>
    </submittedName>
</protein>
<feature type="region of interest" description="Disordered" evidence="1">
    <location>
        <begin position="47"/>
        <end position="84"/>
    </location>
</feature>